<accession>A0ABV7K7B9</accession>
<evidence type="ECO:0000256" key="2">
    <source>
        <dbReference type="ARBA" id="ARBA00022475"/>
    </source>
</evidence>
<dbReference type="RefSeq" id="WP_241155777.1">
    <property type="nucleotide sequence ID" value="NZ_JBHRSX010000091.1"/>
</dbReference>
<feature type="transmembrane region" description="Helical" evidence="7">
    <location>
        <begin position="62"/>
        <end position="84"/>
    </location>
</feature>
<keyword evidence="3 7" id="KW-0812">Transmembrane</keyword>
<sequence length="407" mass="44211">MTVEAPEQLPDNSKQQSEAPEALSAKETREIVTPYAFGVADELLGQPLASPMRRLIAQCIDASLVVLLSTAHALVLAFFVAITFFRAGKHLAEGEKKRGFARKMLRLSAACLLFFVTYVIVESYNSAPPIKEIPRDSALVSTGLRVAQKYAWQSCEGEFSCYSEVAAGFGEAYGTTGDTEQEATAVFDGFIADKVLTEAQQNQLRELFVAEFTQSKASNAGSETVNDEVQAAIRAGLSAGSMGVIDPDQTETSPKPEKVAEPVDEPVLKLGLGKDNDTEKTNSLISWVDGIIKDLGLGFGWAALYYSVLTAWWRGHTIGKRIMRIKVVKLDGSPLNLFESFGRYGGYTAGIATGLLGFLQIFWDPNRQTIQDKIAETLVLYRPPGAVPIPQLISEQHAPEPASPEQA</sequence>
<dbReference type="InterPro" id="IPR010432">
    <property type="entry name" value="RDD"/>
</dbReference>
<gene>
    <name evidence="9" type="ORF">ACFOEW_16585</name>
</gene>
<dbReference type="EMBL" id="JBHRSX010000091">
    <property type="protein sequence ID" value="MFC3203427.1"/>
    <property type="molecule type" value="Genomic_DNA"/>
</dbReference>
<evidence type="ECO:0000259" key="8">
    <source>
        <dbReference type="Pfam" id="PF06271"/>
    </source>
</evidence>
<evidence type="ECO:0000256" key="7">
    <source>
        <dbReference type="SAM" id="Phobius"/>
    </source>
</evidence>
<evidence type="ECO:0000256" key="3">
    <source>
        <dbReference type="ARBA" id="ARBA00022692"/>
    </source>
</evidence>
<name>A0ABV7K7B9_9ALTE</name>
<proteinExistence type="predicted"/>
<evidence type="ECO:0000256" key="1">
    <source>
        <dbReference type="ARBA" id="ARBA00004651"/>
    </source>
</evidence>
<dbReference type="PANTHER" id="PTHR36115:SF6">
    <property type="entry name" value="PROLINE-RICH ANTIGEN HOMOLOG"/>
    <property type="match status" value="1"/>
</dbReference>
<feature type="domain" description="RDD" evidence="8">
    <location>
        <begin position="291"/>
        <end position="376"/>
    </location>
</feature>
<evidence type="ECO:0000313" key="9">
    <source>
        <dbReference type="EMBL" id="MFC3203427.1"/>
    </source>
</evidence>
<feature type="region of interest" description="Disordered" evidence="6">
    <location>
        <begin position="1"/>
        <end position="25"/>
    </location>
</feature>
<dbReference type="InterPro" id="IPR051791">
    <property type="entry name" value="Pra-immunoreactive"/>
</dbReference>
<evidence type="ECO:0000256" key="4">
    <source>
        <dbReference type="ARBA" id="ARBA00022989"/>
    </source>
</evidence>
<feature type="transmembrane region" description="Helical" evidence="7">
    <location>
        <begin position="104"/>
        <end position="121"/>
    </location>
</feature>
<dbReference type="Proteomes" id="UP001595477">
    <property type="component" value="Unassembled WGS sequence"/>
</dbReference>
<comment type="caution">
    <text evidence="9">The sequence shown here is derived from an EMBL/GenBank/DDBJ whole genome shotgun (WGS) entry which is preliminary data.</text>
</comment>
<dbReference type="Pfam" id="PF06271">
    <property type="entry name" value="RDD"/>
    <property type="match status" value="1"/>
</dbReference>
<keyword evidence="4 7" id="KW-1133">Transmembrane helix</keyword>
<keyword evidence="2" id="KW-1003">Cell membrane</keyword>
<protein>
    <submittedName>
        <fullName evidence="9">RDD family protein</fullName>
    </submittedName>
</protein>
<reference evidence="10" key="1">
    <citation type="journal article" date="2019" name="Int. J. Syst. Evol. Microbiol.">
        <title>The Global Catalogue of Microorganisms (GCM) 10K type strain sequencing project: providing services to taxonomists for standard genome sequencing and annotation.</title>
        <authorList>
            <consortium name="The Broad Institute Genomics Platform"/>
            <consortium name="The Broad Institute Genome Sequencing Center for Infectious Disease"/>
            <person name="Wu L."/>
            <person name="Ma J."/>
        </authorList>
    </citation>
    <scope>NUCLEOTIDE SEQUENCE [LARGE SCALE GENOMIC DNA]</scope>
    <source>
        <strain evidence="10">KCTC 52449</strain>
    </source>
</reference>
<feature type="transmembrane region" description="Helical" evidence="7">
    <location>
        <begin position="344"/>
        <end position="363"/>
    </location>
</feature>
<evidence type="ECO:0000313" key="10">
    <source>
        <dbReference type="Proteomes" id="UP001595477"/>
    </source>
</evidence>
<organism evidence="9 10">
    <name type="scientific">Alteromonas oceani</name>
    <dbReference type="NCBI Taxonomy" id="2071609"/>
    <lineage>
        <taxon>Bacteria</taxon>
        <taxon>Pseudomonadati</taxon>
        <taxon>Pseudomonadota</taxon>
        <taxon>Gammaproteobacteria</taxon>
        <taxon>Alteromonadales</taxon>
        <taxon>Alteromonadaceae</taxon>
        <taxon>Alteromonas/Salinimonas group</taxon>
        <taxon>Alteromonas</taxon>
    </lineage>
</organism>
<feature type="transmembrane region" description="Helical" evidence="7">
    <location>
        <begin position="295"/>
        <end position="313"/>
    </location>
</feature>
<evidence type="ECO:0000256" key="5">
    <source>
        <dbReference type="ARBA" id="ARBA00023136"/>
    </source>
</evidence>
<keyword evidence="5 7" id="KW-0472">Membrane</keyword>
<dbReference type="PANTHER" id="PTHR36115">
    <property type="entry name" value="PROLINE-RICH ANTIGEN HOMOLOG-RELATED"/>
    <property type="match status" value="1"/>
</dbReference>
<keyword evidence="10" id="KW-1185">Reference proteome</keyword>
<evidence type="ECO:0000256" key="6">
    <source>
        <dbReference type="SAM" id="MobiDB-lite"/>
    </source>
</evidence>
<comment type="subcellular location">
    <subcellularLocation>
        <location evidence="1">Cell membrane</location>
        <topology evidence="1">Multi-pass membrane protein</topology>
    </subcellularLocation>
</comment>